<organism evidence="2">
    <name type="scientific">uncultured Leptolyngbya sp</name>
    <dbReference type="NCBI Taxonomy" id="332963"/>
    <lineage>
        <taxon>Bacteria</taxon>
        <taxon>Bacillati</taxon>
        <taxon>Cyanobacteriota</taxon>
        <taxon>Cyanophyceae</taxon>
        <taxon>Leptolyngbyales</taxon>
        <taxon>Leptolyngbyaceae</taxon>
        <taxon>Leptolyngbya group</taxon>
        <taxon>Leptolyngbya</taxon>
        <taxon>environmental samples</taxon>
    </lineage>
</organism>
<dbReference type="InterPro" id="IPR016208">
    <property type="entry name" value="Ald_Oxase/xanthine_DH-like"/>
</dbReference>
<dbReference type="PROSITE" id="PS00197">
    <property type="entry name" value="2FE2S_FER_1"/>
    <property type="match status" value="1"/>
</dbReference>
<dbReference type="PANTHER" id="PTHR45444:SF3">
    <property type="entry name" value="XANTHINE DEHYDROGENASE"/>
    <property type="match status" value="1"/>
</dbReference>
<dbReference type="GO" id="GO:0051537">
    <property type="term" value="F:2 iron, 2 sulfur cluster binding"/>
    <property type="evidence" value="ECO:0007669"/>
    <property type="project" value="InterPro"/>
</dbReference>
<gene>
    <name evidence="2" type="ORF">AVDCRST_MAG94-3576</name>
</gene>
<dbReference type="PANTHER" id="PTHR45444">
    <property type="entry name" value="XANTHINE DEHYDROGENASE"/>
    <property type="match status" value="1"/>
</dbReference>
<dbReference type="GO" id="GO:0005506">
    <property type="term" value="F:iron ion binding"/>
    <property type="evidence" value="ECO:0007669"/>
    <property type="project" value="InterPro"/>
</dbReference>
<evidence type="ECO:0000259" key="1">
    <source>
        <dbReference type="Pfam" id="PF00111"/>
    </source>
</evidence>
<name>A0A6J4MQK8_9CYAN</name>
<dbReference type="GO" id="GO:0016491">
    <property type="term" value="F:oxidoreductase activity"/>
    <property type="evidence" value="ECO:0007669"/>
    <property type="project" value="InterPro"/>
</dbReference>
<dbReference type="EMBL" id="CADCTY010001244">
    <property type="protein sequence ID" value="CAA9364028.1"/>
    <property type="molecule type" value="Genomic_DNA"/>
</dbReference>
<reference evidence="2" key="1">
    <citation type="submission" date="2020-02" db="EMBL/GenBank/DDBJ databases">
        <authorList>
            <person name="Meier V. D."/>
        </authorList>
    </citation>
    <scope>NUCLEOTIDE SEQUENCE</scope>
    <source>
        <strain evidence="2">AVDCRST_MAG94</strain>
    </source>
</reference>
<proteinExistence type="predicted"/>
<dbReference type="Pfam" id="PF00111">
    <property type="entry name" value="Fer2"/>
    <property type="match status" value="1"/>
</dbReference>
<sequence length="70" mass="7205">MSDVNLDLTINGTNVCLKDISPTVTLLEYLRASGRVGTKEGCGDGDCGACTVAIVAEGADGDPHYQAMNS</sequence>
<dbReference type="InterPro" id="IPR036010">
    <property type="entry name" value="2Fe-2S_ferredoxin-like_sf"/>
</dbReference>
<dbReference type="SUPFAM" id="SSF54292">
    <property type="entry name" value="2Fe-2S ferredoxin-like"/>
    <property type="match status" value="1"/>
</dbReference>
<evidence type="ECO:0000313" key="2">
    <source>
        <dbReference type="EMBL" id="CAA9364028.1"/>
    </source>
</evidence>
<dbReference type="AlphaFoldDB" id="A0A6J4MQK8"/>
<accession>A0A6J4MQK8</accession>
<dbReference type="InterPro" id="IPR012675">
    <property type="entry name" value="Beta-grasp_dom_sf"/>
</dbReference>
<protein>
    <recommendedName>
        <fullName evidence="1">2Fe-2S ferredoxin-type domain-containing protein</fullName>
    </recommendedName>
</protein>
<dbReference type="CDD" id="cd00207">
    <property type="entry name" value="fer2"/>
    <property type="match status" value="1"/>
</dbReference>
<dbReference type="Gene3D" id="3.10.20.30">
    <property type="match status" value="1"/>
</dbReference>
<dbReference type="InterPro" id="IPR006058">
    <property type="entry name" value="2Fe2S_fd_BS"/>
</dbReference>
<dbReference type="InterPro" id="IPR001041">
    <property type="entry name" value="2Fe-2S_ferredoxin-type"/>
</dbReference>
<feature type="domain" description="2Fe-2S ferredoxin-type" evidence="1">
    <location>
        <begin position="9"/>
        <end position="57"/>
    </location>
</feature>